<gene>
    <name evidence="3" type="ORF">QO002_000791</name>
</gene>
<keyword evidence="4" id="KW-1185">Reference proteome</keyword>
<dbReference type="SMART" id="SM00710">
    <property type="entry name" value="PbH1"/>
    <property type="match status" value="4"/>
</dbReference>
<evidence type="ECO:0000313" key="3">
    <source>
        <dbReference type="EMBL" id="MDQ0318653.1"/>
    </source>
</evidence>
<evidence type="ECO:0000259" key="2">
    <source>
        <dbReference type="Pfam" id="PF05048"/>
    </source>
</evidence>
<dbReference type="InterPro" id="IPR011050">
    <property type="entry name" value="Pectin_lyase_fold/virulence"/>
</dbReference>
<proteinExistence type="predicted"/>
<comment type="caution">
    <text evidence="3">The sequence shown here is derived from an EMBL/GenBank/DDBJ whole genome shotgun (WGS) entry which is preliminary data.</text>
</comment>
<feature type="signal peptide" evidence="1">
    <location>
        <begin position="1"/>
        <end position="33"/>
    </location>
</feature>
<dbReference type="Gene3D" id="2.160.20.10">
    <property type="entry name" value="Single-stranded right-handed beta-helix, Pectin lyase-like"/>
    <property type="match status" value="1"/>
</dbReference>
<protein>
    <recommendedName>
        <fullName evidence="2">Periplasmic copper-binding protein NosD beta helix domain-containing protein</fullName>
    </recommendedName>
</protein>
<dbReference type="Pfam" id="PF05048">
    <property type="entry name" value="NosD"/>
    <property type="match status" value="1"/>
</dbReference>
<evidence type="ECO:0000256" key="1">
    <source>
        <dbReference type="SAM" id="SignalP"/>
    </source>
</evidence>
<dbReference type="Proteomes" id="UP001230207">
    <property type="component" value="Unassembled WGS sequence"/>
</dbReference>
<dbReference type="InterPro" id="IPR006626">
    <property type="entry name" value="PbH1"/>
</dbReference>
<dbReference type="SUPFAM" id="SSF51126">
    <property type="entry name" value="Pectin lyase-like"/>
    <property type="match status" value="1"/>
</dbReference>
<feature type="domain" description="Periplasmic copper-binding protein NosD beta helix" evidence="2">
    <location>
        <begin position="201"/>
        <end position="312"/>
    </location>
</feature>
<evidence type="ECO:0000313" key="4">
    <source>
        <dbReference type="Proteomes" id="UP001230207"/>
    </source>
</evidence>
<dbReference type="InterPro" id="IPR012334">
    <property type="entry name" value="Pectin_lyas_fold"/>
</dbReference>
<dbReference type="InterPro" id="IPR007742">
    <property type="entry name" value="NosD_dom"/>
</dbReference>
<feature type="chain" id="PRO_5045999129" description="Periplasmic copper-binding protein NosD beta helix domain-containing protein" evidence="1">
    <location>
        <begin position="34"/>
        <end position="367"/>
    </location>
</feature>
<sequence>MASKRTGLKTALGAIIALTFATSWLCLPHPVVAASQTAPAPACLPRTYAALRQPATQQASSIELNCSLMLEKTDIISKRLLLSGEKASGITIDCAGATFDGSRGTVNSGRPTILIRSTRAKDGRWSVPQDITVKNCTVKGAIRVQGLGANGQAEDVRLSSLKAGHTQHAQASAPRNIDLSQLRFIADGKIPLYVAPGVTGLTVENSAFSGRSGGTAIYLDAESARNTIRANSFAVITKSREQIAVDGSAYNLISGNRFNDPVKGGIFLYRNCGEGGTIRHQSPQYNEISGNTFSYSKGGAEPAIWLNSRNGARLYCLTAPSAPFGSGLISRDFAEFNRVAGNIVIGGDVSLIRNDEDTNVIEHNRVE</sequence>
<reference evidence="3 4" key="1">
    <citation type="submission" date="2023-07" db="EMBL/GenBank/DDBJ databases">
        <title>Genomic Encyclopedia of Type Strains, Phase IV (KMG-IV): sequencing the most valuable type-strain genomes for metagenomic binning, comparative biology and taxonomic classification.</title>
        <authorList>
            <person name="Goeker M."/>
        </authorList>
    </citation>
    <scope>NUCLEOTIDE SEQUENCE [LARGE SCALE GENOMIC DNA]</scope>
    <source>
        <strain evidence="3 4">DSM 1112</strain>
    </source>
</reference>
<dbReference type="RefSeq" id="WP_307226892.1">
    <property type="nucleotide sequence ID" value="NZ_JAUSVF010000001.1"/>
</dbReference>
<dbReference type="EMBL" id="JAUSVF010000001">
    <property type="protein sequence ID" value="MDQ0318653.1"/>
    <property type="molecule type" value="Genomic_DNA"/>
</dbReference>
<keyword evidence="1" id="KW-0732">Signal</keyword>
<name>A0ABU0BL69_9HYPH</name>
<accession>A0ABU0BL69</accession>
<organism evidence="3 4">
    <name type="scientific">Pararhizobium capsulatum DSM 1112</name>
    <dbReference type="NCBI Taxonomy" id="1121113"/>
    <lineage>
        <taxon>Bacteria</taxon>
        <taxon>Pseudomonadati</taxon>
        <taxon>Pseudomonadota</taxon>
        <taxon>Alphaproteobacteria</taxon>
        <taxon>Hyphomicrobiales</taxon>
        <taxon>Rhizobiaceae</taxon>
        <taxon>Rhizobium/Agrobacterium group</taxon>
        <taxon>Pararhizobium</taxon>
    </lineage>
</organism>